<dbReference type="InterPro" id="IPR001314">
    <property type="entry name" value="Peptidase_S1A"/>
</dbReference>
<accession>A0A2W5TBE2</accession>
<protein>
    <recommendedName>
        <fullName evidence="5">Peptidase S1 domain-containing protein</fullName>
    </recommendedName>
</protein>
<organism evidence="6 7">
    <name type="scientific">Archangium gephyra</name>
    <dbReference type="NCBI Taxonomy" id="48"/>
    <lineage>
        <taxon>Bacteria</taxon>
        <taxon>Pseudomonadati</taxon>
        <taxon>Myxococcota</taxon>
        <taxon>Myxococcia</taxon>
        <taxon>Myxococcales</taxon>
        <taxon>Cystobacterineae</taxon>
        <taxon>Archangiaceae</taxon>
        <taxon>Archangium</taxon>
    </lineage>
</organism>
<dbReference type="InterPro" id="IPR050430">
    <property type="entry name" value="Peptidase_S1"/>
</dbReference>
<keyword evidence="2" id="KW-1015">Disulfide bond</keyword>
<dbReference type="InterPro" id="IPR009003">
    <property type="entry name" value="Peptidase_S1_PA"/>
</dbReference>
<dbReference type="Proteomes" id="UP000249061">
    <property type="component" value="Unassembled WGS sequence"/>
</dbReference>
<evidence type="ECO:0000313" key="7">
    <source>
        <dbReference type="Proteomes" id="UP000249061"/>
    </source>
</evidence>
<dbReference type="PRINTS" id="PR00722">
    <property type="entry name" value="CHYMOTRYPSIN"/>
</dbReference>
<sequence length="478" mass="50133">MKFMSRAVLLLVGSLTACGPTEDVTGKTEQQRDEIVGGTIANGDPAVVAIAIRYGPGYVSLCTGTLIAPKTVLTAAHCIYAYGRNAQYYVTVGTVAATSTQAVQITEQIAHPSYSRNGNVWDFGVLRLAQPLSGVTPITMNERAMTNALVGQTIRHVGFGITSGNAEDSGTKREVSFPLRSVQQLTIESGAQGKQTCSGDSGGPGFMVMPGDTRETLVGVVSYGDEDCIYGGYDGRVDQAASWVKTTMARWEAPTCDYDGVCLPGCAPIDQDCACASDGVCDAECADPALDADCPRDCIRNNVCSQQACGRPDEDCVAPGDGCIAAAQCLSRLCINDLQNSATYCSTACDAATPCPANLTCTQGRCIKPQRPTRQLFEGCSSAEFCVDSICTGPANGIRRCVKSCVVQGDCDAGSVCEAGGDSRRYCRPADVRFTPVTVKAASLIIGNQLADGCSVAGGSAGLWFLGALLLRRRRARN</sequence>
<feature type="signal peptide" evidence="4">
    <location>
        <begin position="1"/>
        <end position="19"/>
    </location>
</feature>
<dbReference type="PANTHER" id="PTHR24276">
    <property type="entry name" value="POLYSERASE-RELATED"/>
    <property type="match status" value="1"/>
</dbReference>
<keyword evidence="3" id="KW-0472">Membrane</keyword>
<dbReference type="PROSITE" id="PS51257">
    <property type="entry name" value="PROKAR_LIPOPROTEIN"/>
    <property type="match status" value="1"/>
</dbReference>
<dbReference type="InterPro" id="IPR043504">
    <property type="entry name" value="Peptidase_S1_PA_chymotrypsin"/>
</dbReference>
<evidence type="ECO:0000256" key="2">
    <source>
        <dbReference type="ARBA" id="ARBA00023157"/>
    </source>
</evidence>
<keyword evidence="4" id="KW-0732">Signal</keyword>
<feature type="chain" id="PRO_5016120530" description="Peptidase S1 domain-containing protein" evidence="4">
    <location>
        <begin position="20"/>
        <end position="478"/>
    </location>
</feature>
<evidence type="ECO:0000256" key="3">
    <source>
        <dbReference type="SAM" id="Phobius"/>
    </source>
</evidence>
<keyword evidence="3" id="KW-1133">Transmembrane helix</keyword>
<name>A0A2W5TBE2_9BACT</name>
<feature type="domain" description="Peptidase S1" evidence="5">
    <location>
        <begin position="35"/>
        <end position="249"/>
    </location>
</feature>
<evidence type="ECO:0000256" key="1">
    <source>
        <dbReference type="ARBA" id="ARBA00007664"/>
    </source>
</evidence>
<dbReference type="EMBL" id="QFQP01000011">
    <property type="protein sequence ID" value="PZR12800.1"/>
    <property type="molecule type" value="Genomic_DNA"/>
</dbReference>
<feature type="transmembrane region" description="Helical" evidence="3">
    <location>
        <begin position="450"/>
        <end position="471"/>
    </location>
</feature>
<dbReference type="PROSITE" id="PS00134">
    <property type="entry name" value="TRYPSIN_HIS"/>
    <property type="match status" value="1"/>
</dbReference>
<dbReference type="AlphaFoldDB" id="A0A2W5TBE2"/>
<keyword evidence="3" id="KW-0812">Transmembrane</keyword>
<dbReference type="GO" id="GO:0006508">
    <property type="term" value="P:proteolysis"/>
    <property type="evidence" value="ECO:0007669"/>
    <property type="project" value="InterPro"/>
</dbReference>
<dbReference type="Gene3D" id="2.40.10.10">
    <property type="entry name" value="Trypsin-like serine proteases"/>
    <property type="match status" value="1"/>
</dbReference>
<dbReference type="SUPFAM" id="SSF50494">
    <property type="entry name" value="Trypsin-like serine proteases"/>
    <property type="match status" value="1"/>
</dbReference>
<dbReference type="PANTHER" id="PTHR24276:SF98">
    <property type="entry name" value="FI18310P1-RELATED"/>
    <property type="match status" value="1"/>
</dbReference>
<dbReference type="InterPro" id="IPR018114">
    <property type="entry name" value="TRYPSIN_HIS"/>
</dbReference>
<dbReference type="PROSITE" id="PS50240">
    <property type="entry name" value="TRYPSIN_DOM"/>
    <property type="match status" value="1"/>
</dbReference>
<dbReference type="InterPro" id="IPR001254">
    <property type="entry name" value="Trypsin_dom"/>
</dbReference>
<proteinExistence type="inferred from homology"/>
<reference evidence="6 7" key="1">
    <citation type="submission" date="2017-08" db="EMBL/GenBank/DDBJ databases">
        <title>Infants hospitalized years apart are colonized by the same room-sourced microbial strains.</title>
        <authorList>
            <person name="Brooks B."/>
            <person name="Olm M.R."/>
            <person name="Firek B.A."/>
            <person name="Baker R."/>
            <person name="Thomas B.C."/>
            <person name="Morowitz M.J."/>
            <person name="Banfield J.F."/>
        </authorList>
    </citation>
    <scope>NUCLEOTIDE SEQUENCE [LARGE SCALE GENOMIC DNA]</scope>
    <source>
        <strain evidence="6">S2_003_000_R2_14</strain>
    </source>
</reference>
<dbReference type="Pfam" id="PF00089">
    <property type="entry name" value="Trypsin"/>
    <property type="match status" value="1"/>
</dbReference>
<dbReference type="SMART" id="SM00020">
    <property type="entry name" value="Tryp_SPc"/>
    <property type="match status" value="1"/>
</dbReference>
<evidence type="ECO:0000256" key="4">
    <source>
        <dbReference type="SAM" id="SignalP"/>
    </source>
</evidence>
<evidence type="ECO:0000313" key="6">
    <source>
        <dbReference type="EMBL" id="PZR12800.1"/>
    </source>
</evidence>
<comment type="similarity">
    <text evidence="1">Belongs to the peptidase S1 family.</text>
</comment>
<comment type="caution">
    <text evidence="6">The sequence shown here is derived from an EMBL/GenBank/DDBJ whole genome shotgun (WGS) entry which is preliminary data.</text>
</comment>
<dbReference type="GO" id="GO:0004252">
    <property type="term" value="F:serine-type endopeptidase activity"/>
    <property type="evidence" value="ECO:0007669"/>
    <property type="project" value="InterPro"/>
</dbReference>
<evidence type="ECO:0000259" key="5">
    <source>
        <dbReference type="PROSITE" id="PS50240"/>
    </source>
</evidence>
<gene>
    <name evidence="6" type="ORF">DI536_14650</name>
</gene>